<protein>
    <recommendedName>
        <fullName evidence="2">T6SS Phospholipase effector Tle1-like catalytic domain-containing protein</fullName>
    </recommendedName>
</protein>
<dbReference type="GeneID" id="70128933"/>
<name>A0A9P8ULA5_9PEZI</name>
<comment type="caution">
    <text evidence="3">The sequence shown here is derived from an EMBL/GenBank/DDBJ whole genome shotgun (WGS) entry which is preliminary data.</text>
</comment>
<evidence type="ECO:0000259" key="2">
    <source>
        <dbReference type="Pfam" id="PF09994"/>
    </source>
</evidence>
<dbReference type="OrthoDB" id="3057168at2759"/>
<gene>
    <name evidence="3" type="ORF">BKA67DRAFT_535598</name>
</gene>
<sequence>MAPAMGKKRIIRAHCGPLEYLRISHSFALRCSDGTFQIIYYHHGVGSGKGIRDKLFGGAFGTGVAENIQEAYASEYLKSRFLRALASSEHAFHALSLDEVRGPFSPTVWERLPDEKSDLRQVWFPGDHSNVGGGHKDQGIADITLAWMMDQLASIGVEFIPHILDALVQRRMDYYKSLGLNANKKAIGCGLCYCKSSNMPMLKPPFWAEKSIHQANDLVRLWSLHKIQSESSCIHRFTLAKRRRTPRMCKKVDPSTGRDTDIYLEDTNERIHSSVRVRLACQGLAVNDDLVWNCPPLTKLWRPRQVAADYLDPISEQAAWGPPTNQSDKIGQPSGASAAADDRTRWVWEYAGPDVGKPPTTAIVEENLGPFEKHLQKLSCGKGVLEKAAKEGFKNFKFSS</sequence>
<dbReference type="Pfam" id="PF09994">
    <property type="entry name" value="T6SS_Tle1-like_cat"/>
    <property type="match status" value="1"/>
</dbReference>
<feature type="domain" description="T6SS Phospholipase effector Tle1-like catalytic" evidence="2">
    <location>
        <begin position="86"/>
        <end position="151"/>
    </location>
</feature>
<evidence type="ECO:0000256" key="1">
    <source>
        <dbReference type="SAM" id="MobiDB-lite"/>
    </source>
</evidence>
<evidence type="ECO:0000313" key="4">
    <source>
        <dbReference type="Proteomes" id="UP000758603"/>
    </source>
</evidence>
<evidence type="ECO:0000313" key="3">
    <source>
        <dbReference type="EMBL" id="KAH6654268.1"/>
    </source>
</evidence>
<feature type="region of interest" description="Disordered" evidence="1">
    <location>
        <begin position="317"/>
        <end position="341"/>
    </location>
</feature>
<reference evidence="3" key="1">
    <citation type="journal article" date="2021" name="Nat. Commun.">
        <title>Genetic determinants of endophytism in the Arabidopsis root mycobiome.</title>
        <authorList>
            <person name="Mesny F."/>
            <person name="Miyauchi S."/>
            <person name="Thiergart T."/>
            <person name="Pickel B."/>
            <person name="Atanasova L."/>
            <person name="Karlsson M."/>
            <person name="Huettel B."/>
            <person name="Barry K.W."/>
            <person name="Haridas S."/>
            <person name="Chen C."/>
            <person name="Bauer D."/>
            <person name="Andreopoulos W."/>
            <person name="Pangilinan J."/>
            <person name="LaButti K."/>
            <person name="Riley R."/>
            <person name="Lipzen A."/>
            <person name="Clum A."/>
            <person name="Drula E."/>
            <person name="Henrissat B."/>
            <person name="Kohler A."/>
            <person name="Grigoriev I.V."/>
            <person name="Martin F.M."/>
            <person name="Hacquard S."/>
        </authorList>
    </citation>
    <scope>NUCLEOTIDE SEQUENCE</scope>
    <source>
        <strain evidence="3">MPI-SDFR-AT-0073</strain>
    </source>
</reference>
<dbReference type="EMBL" id="JAGPXC010000004">
    <property type="protein sequence ID" value="KAH6654268.1"/>
    <property type="molecule type" value="Genomic_DNA"/>
</dbReference>
<organism evidence="3 4">
    <name type="scientific">Truncatella angustata</name>
    <dbReference type="NCBI Taxonomy" id="152316"/>
    <lineage>
        <taxon>Eukaryota</taxon>
        <taxon>Fungi</taxon>
        <taxon>Dikarya</taxon>
        <taxon>Ascomycota</taxon>
        <taxon>Pezizomycotina</taxon>
        <taxon>Sordariomycetes</taxon>
        <taxon>Xylariomycetidae</taxon>
        <taxon>Amphisphaeriales</taxon>
        <taxon>Sporocadaceae</taxon>
        <taxon>Truncatella</taxon>
    </lineage>
</organism>
<accession>A0A9P8ULA5</accession>
<dbReference type="PANTHER" id="PTHR33840:SF1">
    <property type="entry name" value="TLE1 PHOSPHOLIPASE DOMAIN-CONTAINING PROTEIN"/>
    <property type="match status" value="1"/>
</dbReference>
<dbReference type="PANTHER" id="PTHR33840">
    <property type="match status" value="1"/>
</dbReference>
<dbReference type="RefSeq" id="XP_045958538.1">
    <property type="nucleotide sequence ID" value="XM_046100041.1"/>
</dbReference>
<dbReference type="Proteomes" id="UP000758603">
    <property type="component" value="Unassembled WGS sequence"/>
</dbReference>
<keyword evidence="4" id="KW-1185">Reference proteome</keyword>
<proteinExistence type="predicted"/>
<dbReference type="InterPro" id="IPR018712">
    <property type="entry name" value="Tle1-like_cat"/>
</dbReference>
<dbReference type="AlphaFoldDB" id="A0A9P8ULA5"/>